<evidence type="ECO:0000256" key="1">
    <source>
        <dbReference type="SAM" id="MobiDB-lite"/>
    </source>
</evidence>
<evidence type="ECO:0000313" key="2">
    <source>
        <dbReference type="EMBL" id="EMD32053.1"/>
    </source>
</evidence>
<evidence type="ECO:0000313" key="3">
    <source>
        <dbReference type="Proteomes" id="UP000016930"/>
    </source>
</evidence>
<dbReference type="AlphaFoldDB" id="M2Q5G8"/>
<dbReference type="Proteomes" id="UP000016930">
    <property type="component" value="Unassembled WGS sequence"/>
</dbReference>
<accession>M2Q5G8</accession>
<organism evidence="2 3">
    <name type="scientific">Ceriporiopsis subvermispora (strain B)</name>
    <name type="common">White-rot fungus</name>
    <name type="synonym">Gelatoporia subvermispora</name>
    <dbReference type="NCBI Taxonomy" id="914234"/>
    <lineage>
        <taxon>Eukaryota</taxon>
        <taxon>Fungi</taxon>
        <taxon>Dikarya</taxon>
        <taxon>Basidiomycota</taxon>
        <taxon>Agaricomycotina</taxon>
        <taxon>Agaricomycetes</taxon>
        <taxon>Polyporales</taxon>
        <taxon>Gelatoporiaceae</taxon>
        <taxon>Gelatoporia</taxon>
    </lineage>
</organism>
<gene>
    <name evidence="2" type="ORF">CERSUDRAFT_144185</name>
</gene>
<proteinExistence type="predicted"/>
<feature type="region of interest" description="Disordered" evidence="1">
    <location>
        <begin position="1"/>
        <end position="38"/>
    </location>
</feature>
<dbReference type="HOGENOM" id="CLU_051530_2_0_1"/>
<name>M2Q5G8_CERS8</name>
<sequence>MEGDPTNFHTPSPADREVGTQTRTPVGTPATGTSAGHDELRVSVSTTFHPHARISNFRPDLILLSTDKVFFHVHRQPLLGASTNEFNGLLHAVPPPRPDAAIPVVSTPEPAEVANILLHAIYGIPCTHFGSSLETTARALYAFATYGLPVHPYATPPQPLYALVLSYAPTHPIDAYALAAAHDLEPLATAISSHLLAFPLSSLTDELATAIGPRYLLRLFFLHQGRMDALKRVLLQPPRSHEPSWTCGAEELGKLTRAWALAATQLAWDARPSLSTHAIQLALRPLESQINCEVCLQLLRDRVQEVINEWSAVKRTI</sequence>
<feature type="compositionally biased region" description="Polar residues" evidence="1">
    <location>
        <begin position="19"/>
        <end position="34"/>
    </location>
</feature>
<dbReference type="EMBL" id="KB445813">
    <property type="protein sequence ID" value="EMD32053.1"/>
    <property type="molecule type" value="Genomic_DNA"/>
</dbReference>
<reference evidence="2 3" key="1">
    <citation type="journal article" date="2012" name="Proc. Natl. Acad. Sci. U.S.A.">
        <title>Comparative genomics of Ceriporiopsis subvermispora and Phanerochaete chrysosporium provide insight into selective ligninolysis.</title>
        <authorList>
            <person name="Fernandez-Fueyo E."/>
            <person name="Ruiz-Duenas F.J."/>
            <person name="Ferreira P."/>
            <person name="Floudas D."/>
            <person name="Hibbett D.S."/>
            <person name="Canessa P."/>
            <person name="Larrondo L.F."/>
            <person name="James T.Y."/>
            <person name="Seelenfreund D."/>
            <person name="Lobos S."/>
            <person name="Polanco R."/>
            <person name="Tello M."/>
            <person name="Honda Y."/>
            <person name="Watanabe T."/>
            <person name="Watanabe T."/>
            <person name="Ryu J.S."/>
            <person name="Kubicek C.P."/>
            <person name="Schmoll M."/>
            <person name="Gaskell J."/>
            <person name="Hammel K.E."/>
            <person name="St John F.J."/>
            <person name="Vanden Wymelenberg A."/>
            <person name="Sabat G."/>
            <person name="Splinter BonDurant S."/>
            <person name="Syed K."/>
            <person name="Yadav J.S."/>
            <person name="Doddapaneni H."/>
            <person name="Subramanian V."/>
            <person name="Lavin J.L."/>
            <person name="Oguiza J.A."/>
            <person name="Perez G."/>
            <person name="Pisabarro A.G."/>
            <person name="Ramirez L."/>
            <person name="Santoyo F."/>
            <person name="Master E."/>
            <person name="Coutinho P.M."/>
            <person name="Henrissat B."/>
            <person name="Lombard V."/>
            <person name="Magnuson J.K."/>
            <person name="Kuees U."/>
            <person name="Hori C."/>
            <person name="Igarashi K."/>
            <person name="Samejima M."/>
            <person name="Held B.W."/>
            <person name="Barry K.W."/>
            <person name="LaButti K.M."/>
            <person name="Lapidus A."/>
            <person name="Lindquist E.A."/>
            <person name="Lucas S.M."/>
            <person name="Riley R."/>
            <person name="Salamov A.A."/>
            <person name="Hoffmeister D."/>
            <person name="Schwenk D."/>
            <person name="Hadar Y."/>
            <person name="Yarden O."/>
            <person name="de Vries R.P."/>
            <person name="Wiebenga A."/>
            <person name="Stenlid J."/>
            <person name="Eastwood D."/>
            <person name="Grigoriev I.V."/>
            <person name="Berka R.M."/>
            <person name="Blanchette R.A."/>
            <person name="Kersten P."/>
            <person name="Martinez A.T."/>
            <person name="Vicuna R."/>
            <person name="Cullen D."/>
        </authorList>
    </citation>
    <scope>NUCLEOTIDE SEQUENCE [LARGE SCALE GENOMIC DNA]</scope>
    <source>
        <strain evidence="2 3">B</strain>
    </source>
</reference>
<evidence type="ECO:0008006" key="4">
    <source>
        <dbReference type="Google" id="ProtNLM"/>
    </source>
</evidence>
<dbReference type="OrthoDB" id="3265815at2759"/>
<keyword evidence="3" id="KW-1185">Reference proteome</keyword>
<protein>
    <recommendedName>
        <fullName evidence="4">BTB domain-containing protein</fullName>
    </recommendedName>
</protein>
<dbReference type="STRING" id="914234.M2Q5G8"/>